<reference evidence="2" key="1">
    <citation type="submission" date="2018-02" db="EMBL/GenBank/DDBJ databases">
        <title>Rhizophora mucronata_Transcriptome.</title>
        <authorList>
            <person name="Meera S.P."/>
            <person name="Sreeshan A."/>
            <person name="Augustine A."/>
        </authorList>
    </citation>
    <scope>NUCLEOTIDE SEQUENCE</scope>
    <source>
        <tissue evidence="2">Leaf</tissue>
    </source>
</reference>
<protein>
    <submittedName>
        <fullName evidence="2">Uncharacterized protein</fullName>
    </submittedName>
</protein>
<evidence type="ECO:0000256" key="1">
    <source>
        <dbReference type="SAM" id="Phobius"/>
    </source>
</evidence>
<keyword evidence="1" id="KW-1133">Transmembrane helix</keyword>
<dbReference type="AlphaFoldDB" id="A0A2P2MX45"/>
<accession>A0A2P2MX45</accession>
<dbReference type="EMBL" id="GGEC01054303">
    <property type="protein sequence ID" value="MBX34787.1"/>
    <property type="molecule type" value="Transcribed_RNA"/>
</dbReference>
<keyword evidence="1" id="KW-0472">Membrane</keyword>
<name>A0A2P2MX45_RHIMU</name>
<proteinExistence type="predicted"/>
<sequence>MVPVFVWYYFKVVYDRLSLVLATLFFR</sequence>
<evidence type="ECO:0000313" key="2">
    <source>
        <dbReference type="EMBL" id="MBX34787.1"/>
    </source>
</evidence>
<organism evidence="2">
    <name type="scientific">Rhizophora mucronata</name>
    <name type="common">Asiatic mangrove</name>
    <dbReference type="NCBI Taxonomy" id="61149"/>
    <lineage>
        <taxon>Eukaryota</taxon>
        <taxon>Viridiplantae</taxon>
        <taxon>Streptophyta</taxon>
        <taxon>Embryophyta</taxon>
        <taxon>Tracheophyta</taxon>
        <taxon>Spermatophyta</taxon>
        <taxon>Magnoliopsida</taxon>
        <taxon>eudicotyledons</taxon>
        <taxon>Gunneridae</taxon>
        <taxon>Pentapetalae</taxon>
        <taxon>rosids</taxon>
        <taxon>fabids</taxon>
        <taxon>Malpighiales</taxon>
        <taxon>Rhizophoraceae</taxon>
        <taxon>Rhizophora</taxon>
    </lineage>
</organism>
<feature type="transmembrane region" description="Helical" evidence="1">
    <location>
        <begin position="6"/>
        <end position="26"/>
    </location>
</feature>
<keyword evidence="1" id="KW-0812">Transmembrane</keyword>